<protein>
    <submittedName>
        <fullName evidence="11">S1 family peptidase</fullName>
    </submittedName>
</protein>
<dbReference type="InterPro" id="IPR004236">
    <property type="entry name" value="Pept_S1_alpha_lytic"/>
</dbReference>
<gene>
    <name evidence="11" type="ORF">GCM10009838_27080</name>
</gene>
<evidence type="ECO:0000256" key="4">
    <source>
        <dbReference type="ARBA" id="ARBA00022801"/>
    </source>
</evidence>
<dbReference type="InterPro" id="IPR018114">
    <property type="entry name" value="TRYPSIN_HIS"/>
</dbReference>
<feature type="domain" description="Peptidase S1A alpha-lytic prodomain" evidence="10">
    <location>
        <begin position="106"/>
        <end position="161"/>
    </location>
</feature>
<dbReference type="SUPFAM" id="SSF50494">
    <property type="entry name" value="Trypsin-like serine proteases"/>
    <property type="match status" value="1"/>
</dbReference>
<keyword evidence="7" id="KW-1015">Disulfide bond</keyword>
<dbReference type="InterPro" id="IPR006311">
    <property type="entry name" value="TAT_signal"/>
</dbReference>
<evidence type="ECO:0000259" key="9">
    <source>
        <dbReference type="Pfam" id="PF00089"/>
    </source>
</evidence>
<dbReference type="InterPro" id="IPR001316">
    <property type="entry name" value="Pept_S1A_streptogrisin"/>
</dbReference>
<dbReference type="PRINTS" id="PR00861">
    <property type="entry name" value="ALYTICPTASE"/>
</dbReference>
<comment type="similarity">
    <text evidence="1">Belongs to the peptidase S1 family.</text>
</comment>
<comment type="caution">
    <text evidence="11">The sequence shown here is derived from an EMBL/GenBank/DDBJ whole genome shotgun (WGS) entry which is preliminary data.</text>
</comment>
<dbReference type="CDD" id="cd21112">
    <property type="entry name" value="alphaLP-like"/>
    <property type="match status" value="1"/>
</dbReference>
<evidence type="ECO:0000256" key="8">
    <source>
        <dbReference type="SAM" id="SignalP"/>
    </source>
</evidence>
<dbReference type="Pfam" id="PF00089">
    <property type="entry name" value="Trypsin"/>
    <property type="match status" value="1"/>
</dbReference>
<feature type="domain" description="Peptidase S1" evidence="9">
    <location>
        <begin position="202"/>
        <end position="357"/>
    </location>
</feature>
<evidence type="ECO:0000256" key="6">
    <source>
        <dbReference type="ARBA" id="ARBA00023145"/>
    </source>
</evidence>
<dbReference type="InterPro" id="IPR001254">
    <property type="entry name" value="Trypsin_dom"/>
</dbReference>
<accession>A0ABP5CQT1</accession>
<evidence type="ECO:0000313" key="11">
    <source>
        <dbReference type="EMBL" id="GAA1967445.1"/>
    </source>
</evidence>
<dbReference type="RefSeq" id="WP_344657335.1">
    <property type="nucleotide sequence ID" value="NZ_BAAAQM010000013.1"/>
</dbReference>
<evidence type="ECO:0000256" key="2">
    <source>
        <dbReference type="ARBA" id="ARBA00022670"/>
    </source>
</evidence>
<dbReference type="InterPro" id="IPR043504">
    <property type="entry name" value="Peptidase_S1_PA_chymotrypsin"/>
</dbReference>
<dbReference type="PROSITE" id="PS00135">
    <property type="entry name" value="TRYPSIN_SER"/>
    <property type="match status" value="1"/>
</dbReference>
<dbReference type="PROSITE" id="PS51318">
    <property type="entry name" value="TAT"/>
    <property type="match status" value="1"/>
</dbReference>
<organism evidence="11 12">
    <name type="scientific">Catenulispora subtropica</name>
    <dbReference type="NCBI Taxonomy" id="450798"/>
    <lineage>
        <taxon>Bacteria</taxon>
        <taxon>Bacillati</taxon>
        <taxon>Actinomycetota</taxon>
        <taxon>Actinomycetes</taxon>
        <taxon>Catenulisporales</taxon>
        <taxon>Catenulisporaceae</taxon>
        <taxon>Catenulispora</taxon>
    </lineage>
</organism>
<dbReference type="InterPro" id="IPR033116">
    <property type="entry name" value="TRYPSIN_SER"/>
</dbReference>
<sequence>MNNQKTPTNVRRRRTTAVTAAVAAGLTAAVLAIPPAEARTAPPAARSFTPAAAAATIRSLTARLGEDETGGAYYDKTTGALVVNVLNAQAADQVRRTGAQPRIVRYSMSTLHASEAALSRQARIAGTAWSVDPRTDQVVVSADRTVRGAHLARLQGAVAALGGTARLHSTAGTFRPLILGGDAIWGPGVRCSLGFNVSVGGQPYFLTAGHCGEAASSWSDSRGGYEVGQVVGATFPGHDYSLVRYDDPNSAHASAVDLYNGSTQRIDGATDATVGMQVERSGSTTGVYGGTVTGVDATVNYEEGSVYGLIDTDVCAEPGDSGGALFSGDRAVGLTSGGSGDCSRGGETFFQPVTDALNAYGATLP</sequence>
<dbReference type="Gene3D" id="2.40.10.10">
    <property type="entry name" value="Trypsin-like serine proteases"/>
    <property type="match status" value="2"/>
</dbReference>
<keyword evidence="5" id="KW-0720">Serine protease</keyword>
<dbReference type="PROSITE" id="PS00134">
    <property type="entry name" value="TRYPSIN_HIS"/>
    <property type="match status" value="1"/>
</dbReference>
<reference evidence="12" key="1">
    <citation type="journal article" date="2019" name="Int. J. Syst. Evol. Microbiol.">
        <title>The Global Catalogue of Microorganisms (GCM) 10K type strain sequencing project: providing services to taxonomists for standard genome sequencing and annotation.</title>
        <authorList>
            <consortium name="The Broad Institute Genomics Platform"/>
            <consortium name="The Broad Institute Genome Sequencing Center for Infectious Disease"/>
            <person name="Wu L."/>
            <person name="Ma J."/>
        </authorList>
    </citation>
    <scope>NUCLEOTIDE SEQUENCE [LARGE SCALE GENOMIC DNA]</scope>
    <source>
        <strain evidence="12">JCM 16013</strain>
    </source>
</reference>
<keyword evidence="2" id="KW-0645">Protease</keyword>
<name>A0ABP5CQT1_9ACTN</name>
<feature type="signal peptide" evidence="8">
    <location>
        <begin position="1"/>
        <end position="38"/>
    </location>
</feature>
<proteinExistence type="inferred from homology"/>
<evidence type="ECO:0000259" key="10">
    <source>
        <dbReference type="Pfam" id="PF02983"/>
    </source>
</evidence>
<keyword evidence="3 8" id="KW-0732">Signal</keyword>
<evidence type="ECO:0000256" key="5">
    <source>
        <dbReference type="ARBA" id="ARBA00022825"/>
    </source>
</evidence>
<evidence type="ECO:0000313" key="12">
    <source>
        <dbReference type="Proteomes" id="UP001499854"/>
    </source>
</evidence>
<dbReference type="InterPro" id="IPR009003">
    <property type="entry name" value="Peptidase_S1_PA"/>
</dbReference>
<dbReference type="PIRSF" id="PIRSF001134">
    <property type="entry name" value="Streptogrisin"/>
    <property type="match status" value="1"/>
</dbReference>
<feature type="chain" id="PRO_5047121752" evidence="8">
    <location>
        <begin position="39"/>
        <end position="365"/>
    </location>
</feature>
<keyword evidence="4" id="KW-0378">Hydrolase</keyword>
<evidence type="ECO:0000256" key="7">
    <source>
        <dbReference type="ARBA" id="ARBA00023157"/>
    </source>
</evidence>
<dbReference type="Proteomes" id="UP001499854">
    <property type="component" value="Unassembled WGS sequence"/>
</dbReference>
<dbReference type="EMBL" id="BAAAQM010000013">
    <property type="protein sequence ID" value="GAA1967445.1"/>
    <property type="molecule type" value="Genomic_DNA"/>
</dbReference>
<keyword evidence="12" id="KW-1185">Reference proteome</keyword>
<evidence type="ECO:0000256" key="3">
    <source>
        <dbReference type="ARBA" id="ARBA00022729"/>
    </source>
</evidence>
<evidence type="ECO:0000256" key="1">
    <source>
        <dbReference type="ARBA" id="ARBA00007664"/>
    </source>
</evidence>
<keyword evidence="6" id="KW-0865">Zymogen</keyword>
<dbReference type="Pfam" id="PF02983">
    <property type="entry name" value="Pro_Al_protease"/>
    <property type="match status" value="1"/>
</dbReference>